<evidence type="ECO:0000313" key="5">
    <source>
        <dbReference type="Proteomes" id="UP001595836"/>
    </source>
</evidence>
<reference evidence="5" key="1">
    <citation type="journal article" date="2019" name="Int. J. Syst. Evol. Microbiol.">
        <title>The Global Catalogue of Microorganisms (GCM) 10K type strain sequencing project: providing services to taxonomists for standard genome sequencing and annotation.</title>
        <authorList>
            <consortium name="The Broad Institute Genomics Platform"/>
            <consortium name="The Broad Institute Genome Sequencing Center for Infectious Disease"/>
            <person name="Wu L."/>
            <person name="Ma J."/>
        </authorList>
    </citation>
    <scope>NUCLEOTIDE SEQUENCE [LARGE SCALE GENOMIC DNA]</scope>
    <source>
        <strain evidence="5">JCM 11882</strain>
    </source>
</reference>
<proteinExistence type="predicted"/>
<dbReference type="InterPro" id="IPR050109">
    <property type="entry name" value="HTH-type_TetR-like_transc_reg"/>
</dbReference>
<dbReference type="PANTHER" id="PTHR30055:SF184">
    <property type="entry name" value="HTH-TYPE TRANSCRIPTIONAL REGULATOR ETHR"/>
    <property type="match status" value="1"/>
</dbReference>
<evidence type="ECO:0000259" key="3">
    <source>
        <dbReference type="PROSITE" id="PS50977"/>
    </source>
</evidence>
<dbReference type="InterPro" id="IPR036271">
    <property type="entry name" value="Tet_transcr_reg_TetR-rel_C_sf"/>
</dbReference>
<accession>A0ABV9PVM3</accession>
<evidence type="ECO:0000256" key="2">
    <source>
        <dbReference type="PROSITE-ProRule" id="PRU00335"/>
    </source>
</evidence>
<evidence type="ECO:0000256" key="1">
    <source>
        <dbReference type="ARBA" id="ARBA00023125"/>
    </source>
</evidence>
<dbReference type="Proteomes" id="UP001595836">
    <property type="component" value="Unassembled WGS sequence"/>
</dbReference>
<name>A0ABV9PVM3_9ACTN</name>
<organism evidence="4 5">
    <name type="scientific">Dietzia aurantiaca</name>
    <dbReference type="NCBI Taxonomy" id="983873"/>
    <lineage>
        <taxon>Bacteria</taxon>
        <taxon>Bacillati</taxon>
        <taxon>Actinomycetota</taxon>
        <taxon>Actinomycetes</taxon>
        <taxon>Mycobacteriales</taxon>
        <taxon>Dietziaceae</taxon>
        <taxon>Dietzia</taxon>
    </lineage>
</organism>
<gene>
    <name evidence="4" type="ORF">ACFO7U_13875</name>
</gene>
<feature type="domain" description="HTH tetR-type" evidence="3">
    <location>
        <begin position="15"/>
        <end position="75"/>
    </location>
</feature>
<dbReference type="PROSITE" id="PS50977">
    <property type="entry name" value="HTH_TETR_2"/>
    <property type="match status" value="1"/>
</dbReference>
<dbReference type="SUPFAM" id="SSF46689">
    <property type="entry name" value="Homeodomain-like"/>
    <property type="match status" value="1"/>
</dbReference>
<dbReference type="Pfam" id="PF21313">
    <property type="entry name" value="EthR_C"/>
    <property type="match status" value="1"/>
</dbReference>
<dbReference type="SUPFAM" id="SSF48498">
    <property type="entry name" value="Tetracyclin repressor-like, C-terminal domain"/>
    <property type="match status" value="1"/>
</dbReference>
<protein>
    <submittedName>
        <fullName evidence="4">TetR/AcrR family transcriptional regulator</fullName>
    </submittedName>
</protein>
<keyword evidence="1 2" id="KW-0238">DNA-binding</keyword>
<dbReference type="InterPro" id="IPR001647">
    <property type="entry name" value="HTH_TetR"/>
</dbReference>
<feature type="DNA-binding region" description="H-T-H motif" evidence="2">
    <location>
        <begin position="38"/>
        <end position="57"/>
    </location>
</feature>
<comment type="caution">
    <text evidence="4">The sequence shown here is derived from an EMBL/GenBank/DDBJ whole genome shotgun (WGS) entry which is preliminary data.</text>
</comment>
<dbReference type="RefSeq" id="WP_344995415.1">
    <property type="nucleotide sequence ID" value="NZ_BAABCD010000051.1"/>
</dbReference>
<dbReference type="InterPro" id="IPR009057">
    <property type="entry name" value="Homeodomain-like_sf"/>
</dbReference>
<evidence type="ECO:0000313" key="4">
    <source>
        <dbReference type="EMBL" id="MFC4755858.1"/>
    </source>
</evidence>
<dbReference type="Pfam" id="PF00440">
    <property type="entry name" value="TetR_N"/>
    <property type="match status" value="1"/>
</dbReference>
<sequence length="223" mass="24248">MNPAAPSGSTSPRGDRRREDILSALDERLKTTALDDISVADLTEAAGITRSAFYFYFDSKAAAVSMLLVVVNKEAGEAIDIIVGGEGDFRRRVSAGLTRLIDRVLEVDHIYRALLTARTKHEPTREMWDAGRRYNAGPVADFIRAERAAGRAPDGADAQSLAEGLMQLNQQILERMVYEPEAPRDQLLAITTDMWVRTVYGRIDPAVDPSGATVAALTAGSAE</sequence>
<keyword evidence="5" id="KW-1185">Reference proteome</keyword>
<dbReference type="PANTHER" id="PTHR30055">
    <property type="entry name" value="HTH-TYPE TRANSCRIPTIONAL REGULATOR RUTR"/>
    <property type="match status" value="1"/>
</dbReference>
<dbReference type="InterPro" id="IPR049397">
    <property type="entry name" value="EthR_C"/>
</dbReference>
<dbReference type="EMBL" id="JBHSHP010000054">
    <property type="protein sequence ID" value="MFC4755858.1"/>
    <property type="molecule type" value="Genomic_DNA"/>
</dbReference>
<dbReference type="Gene3D" id="1.10.357.10">
    <property type="entry name" value="Tetracycline Repressor, domain 2"/>
    <property type="match status" value="1"/>
</dbReference>
<dbReference type="Gene3D" id="1.10.10.60">
    <property type="entry name" value="Homeodomain-like"/>
    <property type="match status" value="1"/>
</dbReference>